<reference evidence="3 6" key="2">
    <citation type="submission" date="2020-07" db="EMBL/GenBank/DDBJ databases">
        <title>The draft genome sequence of Maribacter polysiphoniae KCTC 22021.</title>
        <authorList>
            <person name="Mu L."/>
        </authorList>
    </citation>
    <scope>NUCLEOTIDE SEQUENCE [LARGE SCALE GENOMIC DNA]</scope>
    <source>
        <strain evidence="3 6">KCTC 22021</strain>
    </source>
</reference>
<evidence type="ECO:0000313" key="4">
    <source>
        <dbReference type="EMBL" id="PWK24034.1"/>
    </source>
</evidence>
<feature type="transmembrane region" description="Helical" evidence="1">
    <location>
        <begin position="202"/>
        <end position="219"/>
    </location>
</feature>
<dbReference type="RefSeq" id="WP_109649792.1">
    <property type="nucleotide sequence ID" value="NZ_JACWLN010000003.1"/>
</dbReference>
<evidence type="ECO:0000256" key="1">
    <source>
        <dbReference type="SAM" id="Phobius"/>
    </source>
</evidence>
<organism evidence="4 5">
    <name type="scientific">Maribacter polysiphoniae</name>
    <dbReference type="NCBI Taxonomy" id="429344"/>
    <lineage>
        <taxon>Bacteria</taxon>
        <taxon>Pseudomonadati</taxon>
        <taxon>Bacteroidota</taxon>
        <taxon>Flavobacteriia</taxon>
        <taxon>Flavobacteriales</taxon>
        <taxon>Flavobacteriaceae</taxon>
        <taxon>Maribacter</taxon>
    </lineage>
</organism>
<dbReference type="GO" id="GO:0004175">
    <property type="term" value="F:endopeptidase activity"/>
    <property type="evidence" value="ECO:0007669"/>
    <property type="project" value="UniProtKB-ARBA"/>
</dbReference>
<evidence type="ECO:0000313" key="3">
    <source>
        <dbReference type="EMBL" id="MBD1260831.1"/>
    </source>
</evidence>
<dbReference type="AlphaFoldDB" id="A0A316E0P4"/>
<reference evidence="4 5" key="1">
    <citation type="submission" date="2018-05" db="EMBL/GenBank/DDBJ databases">
        <title>Genomic Encyclopedia of Archaeal and Bacterial Type Strains, Phase II (KMG-II): from individual species to whole genera.</title>
        <authorList>
            <person name="Goeker M."/>
        </authorList>
    </citation>
    <scope>NUCLEOTIDE SEQUENCE [LARGE SCALE GENOMIC DNA]</scope>
    <source>
        <strain evidence="4 5">DSM 23514</strain>
    </source>
</reference>
<feature type="domain" description="CAAX prenyl protease 2/Lysostaphin resistance protein A-like" evidence="2">
    <location>
        <begin position="124"/>
        <end position="214"/>
    </location>
</feature>
<dbReference type="InterPro" id="IPR003675">
    <property type="entry name" value="Rce1/LyrA-like_dom"/>
</dbReference>
<name>A0A316E0P4_9FLAO</name>
<dbReference type="Proteomes" id="UP000651837">
    <property type="component" value="Unassembled WGS sequence"/>
</dbReference>
<keyword evidence="3" id="KW-0645">Protease</keyword>
<feature type="transmembrane region" description="Helical" evidence="1">
    <location>
        <begin position="121"/>
        <end position="142"/>
    </location>
</feature>
<feature type="transmembrane region" description="Helical" evidence="1">
    <location>
        <begin position="179"/>
        <end position="195"/>
    </location>
</feature>
<gene>
    <name evidence="3" type="ORF">HZY62_09555</name>
    <name evidence="4" type="ORF">LX92_01620</name>
</gene>
<keyword evidence="3" id="KW-0482">Metalloprotease</keyword>
<sequence>MNKTLKRVIDFPLMKIILGIGICLLILIGFQNFISKPFFYFLIDSKPIADTFINYTSVAVLLLTYYYLFGLYEKRQINELSRKGIVKMLSGGFLLGFSILSFVILVLYLLGYYKIIQFSGFSYFLAPFSFLVIAALIEEILFRAILYRILENWLGTYIVLVIVSIMFELPHVFNDNVTLLSVVLGLLFGFAHGIMYTYTKRVWLPFAFHLGWNFAQPFYDSNLSGLEDVGSVFKAEFNGPELITGSIYGIEDSILSISLLFIVCLVFLRLAIKHNKIVKRKLLGGAQ</sequence>
<feature type="transmembrane region" description="Helical" evidence="1">
    <location>
        <begin position="254"/>
        <end position="272"/>
    </location>
</feature>
<dbReference type="GO" id="GO:0008237">
    <property type="term" value="F:metallopeptidase activity"/>
    <property type="evidence" value="ECO:0007669"/>
    <property type="project" value="UniProtKB-KW"/>
</dbReference>
<feature type="transmembrane region" description="Helical" evidence="1">
    <location>
        <begin position="154"/>
        <end position="173"/>
    </location>
</feature>
<dbReference type="EMBL" id="JACWLN010000003">
    <property type="protein sequence ID" value="MBD1260831.1"/>
    <property type="molecule type" value="Genomic_DNA"/>
</dbReference>
<dbReference type="PANTHER" id="PTHR39430">
    <property type="entry name" value="MEMBRANE-ASSOCIATED PROTEASE-RELATED"/>
    <property type="match status" value="1"/>
</dbReference>
<accession>A0A316E0P4</accession>
<dbReference type="Pfam" id="PF02517">
    <property type="entry name" value="Rce1-like"/>
    <property type="match status" value="1"/>
</dbReference>
<keyword evidence="3" id="KW-0378">Hydrolase</keyword>
<keyword evidence="1" id="KW-0472">Membrane</keyword>
<dbReference type="PANTHER" id="PTHR39430:SF1">
    <property type="entry name" value="PROTEASE"/>
    <property type="match status" value="1"/>
</dbReference>
<comment type="caution">
    <text evidence="4">The sequence shown here is derived from an EMBL/GenBank/DDBJ whole genome shotgun (WGS) entry which is preliminary data.</text>
</comment>
<keyword evidence="6" id="KW-1185">Reference proteome</keyword>
<keyword evidence="1" id="KW-1133">Transmembrane helix</keyword>
<protein>
    <submittedName>
        <fullName evidence="3">CPBP family intramembrane metalloprotease</fullName>
    </submittedName>
</protein>
<dbReference type="OrthoDB" id="324900at2"/>
<feature type="transmembrane region" description="Helical" evidence="1">
    <location>
        <begin position="93"/>
        <end position="115"/>
    </location>
</feature>
<dbReference type="Proteomes" id="UP000245667">
    <property type="component" value="Unassembled WGS sequence"/>
</dbReference>
<evidence type="ECO:0000259" key="2">
    <source>
        <dbReference type="Pfam" id="PF02517"/>
    </source>
</evidence>
<feature type="transmembrane region" description="Helical" evidence="1">
    <location>
        <begin position="52"/>
        <end position="72"/>
    </location>
</feature>
<evidence type="ECO:0000313" key="5">
    <source>
        <dbReference type="Proteomes" id="UP000245667"/>
    </source>
</evidence>
<proteinExistence type="predicted"/>
<dbReference type="GO" id="GO:0080120">
    <property type="term" value="P:CAAX-box protein maturation"/>
    <property type="evidence" value="ECO:0007669"/>
    <property type="project" value="UniProtKB-ARBA"/>
</dbReference>
<keyword evidence="1" id="KW-0812">Transmembrane</keyword>
<evidence type="ECO:0000313" key="6">
    <source>
        <dbReference type="Proteomes" id="UP000651837"/>
    </source>
</evidence>
<dbReference type="EMBL" id="QGGQ01000003">
    <property type="protein sequence ID" value="PWK24034.1"/>
    <property type="molecule type" value="Genomic_DNA"/>
</dbReference>
<feature type="transmembrane region" description="Helical" evidence="1">
    <location>
        <begin position="12"/>
        <end position="32"/>
    </location>
</feature>